<reference evidence="4" key="2">
    <citation type="submission" date="2018-10" db="UniProtKB">
        <authorList>
            <consortium name="EnsemblPlants"/>
        </authorList>
    </citation>
    <scope>IDENTIFICATION</scope>
</reference>
<evidence type="ECO:0000313" key="4">
    <source>
        <dbReference type="EnsemblPlants" id="TraesCS1D02G168800.2"/>
    </source>
</evidence>
<feature type="compositionally biased region" description="Basic residues" evidence="2">
    <location>
        <begin position="599"/>
        <end position="608"/>
    </location>
</feature>
<dbReference type="AlphaFoldDB" id="A0A3B5ZUH1"/>
<evidence type="ECO:0000313" key="5">
    <source>
        <dbReference type="Proteomes" id="UP000019116"/>
    </source>
</evidence>
<dbReference type="SMR" id="A0A3B5ZUH1"/>
<evidence type="ECO:0000256" key="1">
    <source>
        <dbReference type="ARBA" id="ARBA00006854"/>
    </source>
</evidence>
<dbReference type="Gramene" id="TraesSTA1D03G00478140.1">
    <property type="protein sequence ID" value="TraesSTA1D03G00478140.1"/>
    <property type="gene ID" value="TraesSTA1D03G00478140"/>
</dbReference>
<feature type="compositionally biased region" description="Polar residues" evidence="2">
    <location>
        <begin position="497"/>
        <end position="514"/>
    </location>
</feature>
<dbReference type="PANTHER" id="PTHR22100">
    <property type="entry name" value="WINGS APART-LIKE PROTEIN HOMOLOG"/>
    <property type="match status" value="1"/>
</dbReference>
<reference evidence="4" key="1">
    <citation type="submission" date="2018-08" db="EMBL/GenBank/DDBJ databases">
        <authorList>
            <person name="Rossello M."/>
        </authorList>
    </citation>
    <scope>NUCLEOTIDE SEQUENCE [LARGE SCALE GENOMIC DNA]</scope>
    <source>
        <strain evidence="4">cv. Chinese Spring</strain>
    </source>
</reference>
<dbReference type="Pfam" id="PF07814">
    <property type="entry name" value="WAPL"/>
    <property type="match status" value="1"/>
</dbReference>
<evidence type="ECO:0000256" key="2">
    <source>
        <dbReference type="SAM" id="MobiDB-lite"/>
    </source>
</evidence>
<dbReference type="EnsemblPlants" id="TraesCS1D02G168800.2">
    <property type="protein sequence ID" value="TraesCS1D02G168800.2"/>
    <property type="gene ID" value="TraesCS1D02G168800"/>
</dbReference>
<dbReference type="GeneID" id="123181245"/>
<gene>
    <name evidence="4" type="primary">LOC123181245</name>
</gene>
<dbReference type="Gramene" id="TraesJUL1D03G00482270.1">
    <property type="protein sequence ID" value="TraesJUL1D03G00482270.1"/>
    <property type="gene ID" value="TraesJUL1D03G00482270"/>
</dbReference>
<dbReference type="InterPro" id="IPR022771">
    <property type="entry name" value="WAPL_C"/>
</dbReference>
<comment type="similarity">
    <text evidence="1">Belongs to the WAPL family.</text>
</comment>
<dbReference type="Gramene" id="TraesNOR1D03G00486900.2">
    <property type="protein sequence ID" value="TraesNOR1D03G00486900.2"/>
    <property type="gene ID" value="TraesNOR1D03G00486900"/>
</dbReference>
<dbReference type="Gramene" id="TraesJAG1D03G00478780.1">
    <property type="protein sequence ID" value="TraesJAG1D03G00478780.1"/>
    <property type="gene ID" value="TraesJAG1D03G00478780"/>
</dbReference>
<dbReference type="Gene3D" id="1.25.10.10">
    <property type="entry name" value="Leucine-rich Repeat Variant"/>
    <property type="match status" value="2"/>
</dbReference>
<proteinExistence type="inferred from homology"/>
<dbReference type="Gramene" id="TraesARI1D03G00485010.1">
    <property type="protein sequence ID" value="TraesARI1D03G00485010.1"/>
    <property type="gene ID" value="TraesARI1D03G00485010"/>
</dbReference>
<dbReference type="Gramene" id="TraesCS1D03G0433600.4">
    <property type="protein sequence ID" value="TraesCS1D03G0433600.4.CDS"/>
    <property type="gene ID" value="TraesCS1D03G0433600"/>
</dbReference>
<organism evidence="4">
    <name type="scientific">Triticum aestivum</name>
    <name type="common">Wheat</name>
    <dbReference type="NCBI Taxonomy" id="4565"/>
    <lineage>
        <taxon>Eukaryota</taxon>
        <taxon>Viridiplantae</taxon>
        <taxon>Streptophyta</taxon>
        <taxon>Embryophyta</taxon>
        <taxon>Tracheophyta</taxon>
        <taxon>Spermatophyta</taxon>
        <taxon>Magnoliopsida</taxon>
        <taxon>Liliopsida</taxon>
        <taxon>Poales</taxon>
        <taxon>Poaceae</taxon>
        <taxon>BOP clade</taxon>
        <taxon>Pooideae</taxon>
        <taxon>Triticodae</taxon>
        <taxon>Triticeae</taxon>
        <taxon>Triticinae</taxon>
        <taxon>Triticum</taxon>
    </lineage>
</organism>
<keyword evidence="5" id="KW-1185">Reference proteome</keyword>
<feature type="region of interest" description="Disordered" evidence="2">
    <location>
        <begin position="1"/>
        <end position="103"/>
    </location>
</feature>
<dbReference type="Gramene" id="TraesPARA_EIv1.0_0269960.2">
    <property type="protein sequence ID" value="TraesPARA_EIv1.0_0269960.2.CDS"/>
    <property type="gene ID" value="TraesPARA_EIv1.0_0269960"/>
</dbReference>
<dbReference type="OrthoDB" id="78088at2759"/>
<feature type="compositionally biased region" description="Low complexity" evidence="2">
    <location>
        <begin position="47"/>
        <end position="65"/>
    </location>
</feature>
<sequence>MIVRTYGRRSRTFSDGAAAGGGGGDRGLSSSQDAFAFDGGDGDDELAALGSSASQPFPPSQESSSMWDFDEDPPTQPPPPRLEGPRRKGRRGRHAEPEPEAATATLMEAEEYGEMMESVDEVNFALDGLRPTAPRRVRRASLLALLGICASAARRRVLRAQGLVKQIIDNVLALNIDDPSCGVAAAALLFVLASDVQENHVLNSESCIRFLLKLLNPPMDANDVKAPSIGSKLLGISKVQMFNGSNKDSDSSSEDIISKVEEILLSCKEIKPLDRDGKRASRPELCSKWLALLTMEKACLSAVALEETSDMVTRVGGDFKETLRALGGLDNIFDVMVDCHSSLEGIVKDTSTLSLETSLQSAALLLKCLKILENATFLSDQNKTHLLSMSRKLSPRGSTVSLVGVIINIVELLSVLSLLQNSSTVSISTDKKSSKGCKGGCSADIKGATTLNGHGKGKNSKQNKLSLNQKCQNCSSSKLDASHISISSTSDVGLSQMTLDCSQSTSSNRASSGSLGERHSNGLGLGLKLNIRKERGKANPIRGSSGWVSITAHSSDGTSREMAKRRRLSENGNSDLRSGSGSDPFAFDDVDQEPELFGQKKRSTHGRQAKSANEKLSDDRGIAAIGSQESYQPEDNHHLGATSHSNVDDDSNLLEDCLLASIKVLMNLANDNPSGCEHIASCGGLNTMASLIIKHFPSFDFSADTGRDVDLLQDLTDSEDSKACQVKAKQLRDHELDFLVAILGLLVNLVEKDSLNRVRLASARVSVGLSKNAQSEKAQRDVIPLLCSIFLASKGSGEASATISPDDEESMLQGAREAEMMIVEAYAALVLGFLSIESMKVRGAISSCLPNNNLKVLVPVLEKFVAFHLQLNMMTDETHSSVTEVIEKCKL</sequence>
<dbReference type="Gramene" id="TraesLDM1D03G00482010.2">
    <property type="protein sequence ID" value="TraesLDM1D03G00482010.2"/>
    <property type="gene ID" value="TraesLDM1D03G00482010"/>
</dbReference>
<dbReference type="PANTHER" id="PTHR22100:SF13">
    <property type="entry name" value="WINGS APART-LIKE PROTEIN HOMOLOG"/>
    <property type="match status" value="1"/>
</dbReference>
<feature type="region of interest" description="Disordered" evidence="2">
    <location>
        <begin position="497"/>
        <end position="523"/>
    </location>
</feature>
<feature type="domain" description="Wings apart-like protein C-terminal" evidence="3">
    <location>
        <begin position="105"/>
        <end position="711"/>
    </location>
</feature>
<dbReference type="Gramene" id="TraesKAR1D01G0174480.3">
    <property type="protein sequence ID" value="cds.TraesKAR1D01G0174480.3"/>
    <property type="gene ID" value="TraesKAR1D01G0174480"/>
</dbReference>
<feature type="region of interest" description="Disordered" evidence="2">
    <location>
        <begin position="537"/>
        <end position="621"/>
    </location>
</feature>
<dbReference type="Gramene" id="TraesLAC1D03G00482960.1">
    <property type="protein sequence ID" value="TraesLAC1D03G00482960.1"/>
    <property type="gene ID" value="TraesLAC1D03G00482960"/>
</dbReference>
<evidence type="ECO:0000259" key="3">
    <source>
        <dbReference type="Pfam" id="PF07814"/>
    </source>
</evidence>
<dbReference type="STRING" id="4565.A0A3B5ZUH1"/>
<dbReference type="Gramene" id="TraesCS1D02G168800.2">
    <property type="protein sequence ID" value="TraesCS1D02G168800.2"/>
    <property type="gene ID" value="TraesCS1D02G168800"/>
</dbReference>
<dbReference type="InterPro" id="IPR011989">
    <property type="entry name" value="ARM-like"/>
</dbReference>
<feature type="compositionally biased region" description="Polar residues" evidence="2">
    <location>
        <begin position="546"/>
        <end position="557"/>
    </location>
</feature>
<dbReference type="Proteomes" id="UP000019116">
    <property type="component" value="Chromosome 1D"/>
</dbReference>
<protein>
    <recommendedName>
        <fullName evidence="3">Wings apart-like protein C-terminal domain-containing protein</fullName>
    </recommendedName>
</protein>
<dbReference type="RefSeq" id="XP_044449442.1">
    <property type="nucleotide sequence ID" value="XM_044593507.1"/>
</dbReference>
<name>A0A3B5ZUH1_WHEAT</name>
<dbReference type="Gramene" id="TraesSYM1D03G00486130.1">
    <property type="protein sequence ID" value="TraesSYM1D03G00486130.1"/>
    <property type="gene ID" value="TraesSYM1D03G00486130"/>
</dbReference>
<feature type="compositionally biased region" description="Basic and acidic residues" evidence="2">
    <location>
        <begin position="612"/>
        <end position="621"/>
    </location>
</feature>
<feature type="compositionally biased region" description="Basic residues" evidence="2">
    <location>
        <begin position="1"/>
        <end position="11"/>
    </location>
</feature>
<dbReference type="FunFam" id="1.25.10.10:FF:000519">
    <property type="entry name" value="WAPL (Wings apart-like protein regulation of heterochromatin) protein"/>
    <property type="match status" value="1"/>
</dbReference>
<feature type="compositionally biased region" description="Polar residues" evidence="2">
    <location>
        <begin position="570"/>
        <end position="581"/>
    </location>
</feature>
<dbReference type="InterPro" id="IPR039874">
    <property type="entry name" value="WAPL"/>
</dbReference>
<accession>A0A3B5ZUH1</accession>
<dbReference type="Gramene" id="TraesMAC1D03G00478930.1">
    <property type="protein sequence ID" value="TraesMAC1D03G00478930.1"/>
    <property type="gene ID" value="TraesMAC1D03G00478930"/>
</dbReference>